<dbReference type="PANTHER" id="PTHR35147:SF1">
    <property type="entry name" value="CHEMORECEPTOR GLUTAMINE DEAMIDASE CHED-RELATED"/>
    <property type="match status" value="1"/>
</dbReference>
<dbReference type="Pfam" id="PF03975">
    <property type="entry name" value="CheD"/>
    <property type="match status" value="1"/>
</dbReference>
<protein>
    <recommendedName>
        <fullName evidence="3">Probable chemoreceptor glutamine deamidase CheD</fullName>
        <ecNumber evidence="3">3.5.1.44</ecNumber>
    </recommendedName>
</protein>
<dbReference type="CDD" id="cd16352">
    <property type="entry name" value="CheD"/>
    <property type="match status" value="1"/>
</dbReference>
<dbReference type="HAMAP" id="MF_01440">
    <property type="entry name" value="CheD"/>
    <property type="match status" value="1"/>
</dbReference>
<dbReference type="EMBL" id="JBHTGR010000001">
    <property type="protein sequence ID" value="MFC7745818.1"/>
    <property type="molecule type" value="Genomic_DNA"/>
</dbReference>
<evidence type="ECO:0000256" key="2">
    <source>
        <dbReference type="ARBA" id="ARBA00022801"/>
    </source>
</evidence>
<evidence type="ECO:0000313" key="5">
    <source>
        <dbReference type="Proteomes" id="UP001596620"/>
    </source>
</evidence>
<dbReference type="Gene3D" id="3.30.1330.200">
    <property type="match status" value="1"/>
</dbReference>
<dbReference type="PANTHER" id="PTHR35147">
    <property type="entry name" value="CHEMORECEPTOR GLUTAMINE DEAMIDASE CHED-RELATED"/>
    <property type="match status" value="1"/>
</dbReference>
<comment type="function">
    <text evidence="3">Probably deamidates glutamine residues to glutamate on methyl-accepting chemotaxis receptors (MCPs), playing an important role in chemotaxis.</text>
</comment>
<comment type="similarity">
    <text evidence="3">Belongs to the CheD family.</text>
</comment>
<keyword evidence="1 3" id="KW-0145">Chemotaxis</keyword>
<sequence>MTIIKVGIADLQTVRAPDRIKTSGLGSCVGVILYDLTKQAAGLAHVMLPDSKLAKQSQKNVLKFADTAVDSLMDEVCSIGARKYALKAKMAGGAQMFDSASNQDSIGDKNVQAVQAALLRHHITPEAMDVGGHSGRTIEFNPADGMLSIRTVYKGETII</sequence>
<accession>A0ABW2US28</accession>
<dbReference type="EC" id="3.5.1.44" evidence="3"/>
<evidence type="ECO:0000256" key="1">
    <source>
        <dbReference type="ARBA" id="ARBA00022500"/>
    </source>
</evidence>
<dbReference type="SUPFAM" id="SSF64438">
    <property type="entry name" value="CNF1/YfiH-like putative cysteine hydrolases"/>
    <property type="match status" value="1"/>
</dbReference>
<gene>
    <name evidence="3" type="primary">cheD</name>
    <name evidence="4" type="ORF">ACFQU8_01000</name>
</gene>
<dbReference type="InterPro" id="IPR011324">
    <property type="entry name" value="Cytotoxic_necrot_fac-like_cat"/>
</dbReference>
<keyword evidence="5" id="KW-1185">Reference proteome</keyword>
<organism evidence="4 5">
    <name type="scientific">Lentibacillus kimchii</name>
    <dbReference type="NCBI Taxonomy" id="1542911"/>
    <lineage>
        <taxon>Bacteria</taxon>
        <taxon>Bacillati</taxon>
        <taxon>Bacillota</taxon>
        <taxon>Bacilli</taxon>
        <taxon>Bacillales</taxon>
        <taxon>Bacillaceae</taxon>
        <taxon>Lentibacillus</taxon>
    </lineage>
</organism>
<dbReference type="RefSeq" id="WP_382357288.1">
    <property type="nucleotide sequence ID" value="NZ_JBHTGR010000001.1"/>
</dbReference>
<proteinExistence type="inferred from homology"/>
<dbReference type="InterPro" id="IPR005659">
    <property type="entry name" value="Chemorcpt_Glu_NH3ase_CheD"/>
</dbReference>
<name>A0ABW2US28_9BACI</name>
<comment type="catalytic activity">
    <reaction evidence="3">
        <text>L-glutaminyl-[protein] + H2O = L-glutamyl-[protein] + NH4(+)</text>
        <dbReference type="Rhea" id="RHEA:16441"/>
        <dbReference type="Rhea" id="RHEA-COMP:10207"/>
        <dbReference type="Rhea" id="RHEA-COMP:10208"/>
        <dbReference type="ChEBI" id="CHEBI:15377"/>
        <dbReference type="ChEBI" id="CHEBI:28938"/>
        <dbReference type="ChEBI" id="CHEBI:29973"/>
        <dbReference type="ChEBI" id="CHEBI:30011"/>
        <dbReference type="EC" id="3.5.1.44"/>
    </reaction>
</comment>
<keyword evidence="2 3" id="KW-0378">Hydrolase</keyword>
<dbReference type="InterPro" id="IPR038592">
    <property type="entry name" value="CheD-like_sf"/>
</dbReference>
<dbReference type="Proteomes" id="UP001596620">
    <property type="component" value="Unassembled WGS sequence"/>
</dbReference>
<evidence type="ECO:0000313" key="4">
    <source>
        <dbReference type="EMBL" id="MFC7745818.1"/>
    </source>
</evidence>
<evidence type="ECO:0000256" key="3">
    <source>
        <dbReference type="HAMAP-Rule" id="MF_01440"/>
    </source>
</evidence>
<reference evidence="5" key="1">
    <citation type="journal article" date="2019" name="Int. J. Syst. Evol. Microbiol.">
        <title>The Global Catalogue of Microorganisms (GCM) 10K type strain sequencing project: providing services to taxonomists for standard genome sequencing and annotation.</title>
        <authorList>
            <consortium name="The Broad Institute Genomics Platform"/>
            <consortium name="The Broad Institute Genome Sequencing Center for Infectious Disease"/>
            <person name="Wu L."/>
            <person name="Ma J."/>
        </authorList>
    </citation>
    <scope>NUCLEOTIDE SEQUENCE [LARGE SCALE GENOMIC DNA]</scope>
    <source>
        <strain evidence="5">JCM 30234</strain>
    </source>
</reference>
<comment type="caution">
    <text evidence="4">The sequence shown here is derived from an EMBL/GenBank/DDBJ whole genome shotgun (WGS) entry which is preliminary data.</text>
</comment>